<dbReference type="NCBIfam" id="TIGR01640">
    <property type="entry name" value="F_box_assoc_1"/>
    <property type="match status" value="1"/>
</dbReference>
<dbReference type="OrthoDB" id="1932945at2759"/>
<dbReference type="OMA" id="NICHIWV"/>
<evidence type="ECO:0000313" key="2">
    <source>
        <dbReference type="Proteomes" id="UP000077755"/>
    </source>
</evidence>
<name>A0A161Y5H9_DAUCS</name>
<dbReference type="Gene3D" id="1.20.1280.50">
    <property type="match status" value="1"/>
</dbReference>
<dbReference type="PANTHER" id="PTHR31672:SF13">
    <property type="entry name" value="F-BOX PROTEIN CPR30-LIKE"/>
    <property type="match status" value="1"/>
</dbReference>
<dbReference type="InterPro" id="IPR006527">
    <property type="entry name" value="F-box-assoc_dom_typ1"/>
</dbReference>
<evidence type="ECO:0000313" key="1">
    <source>
        <dbReference type="EMBL" id="WOG86860.1"/>
    </source>
</evidence>
<accession>A0A161Y5H9</accession>
<proteinExistence type="predicted"/>
<dbReference type="InterPro" id="IPR036047">
    <property type="entry name" value="F-box-like_dom_sf"/>
</dbReference>
<dbReference type="PANTHER" id="PTHR31672">
    <property type="entry name" value="BNACNNG10540D PROTEIN"/>
    <property type="match status" value="1"/>
</dbReference>
<protein>
    <submittedName>
        <fullName evidence="1">Uncharacterized protein</fullName>
    </submittedName>
</protein>
<dbReference type="InterPro" id="IPR001810">
    <property type="entry name" value="F-box_dom"/>
</dbReference>
<dbReference type="Pfam" id="PF12937">
    <property type="entry name" value="F-box-like"/>
    <property type="match status" value="1"/>
</dbReference>
<dbReference type="PROSITE" id="PS50181">
    <property type="entry name" value="FBOX"/>
    <property type="match status" value="1"/>
</dbReference>
<dbReference type="EMBL" id="CP093344">
    <property type="protein sequence ID" value="WOG86860.1"/>
    <property type="molecule type" value="Genomic_DNA"/>
</dbReference>
<dbReference type="AlphaFoldDB" id="A0A161Y5H9"/>
<dbReference type="Gramene" id="KZN04587">
    <property type="protein sequence ID" value="KZN04587"/>
    <property type="gene ID" value="DCAR_005424"/>
</dbReference>
<sequence>MGQSFSNLNWNCGIDCAKPRSLPLPNYIPVEILAQILLFLPVKSLIQLTPICKSWYNLIKDPHFISAHLIHSLNIAKNNTNTSDDHRYLLATPCKFKPFGDKYFCFVIHPDNMKVLEKWELPICTRNMNVEVVNSCNGLLCLTECYPNAFGHVVYLWNMSIRKFKTVENSELNLYNSIVFKRVTGFGYDYMANDYKVVRILYFKEDVAPEIEVYSVKMGSWRRIGVDVDFIAHCSSASVPFVNGALHWMAQPYRLGKLGKYMFPVNEFIMAFDIADEGFRKMALPLNCSRLDASVMDFKELLSLYVPFRSADHIFEGCYIWVMSEYGVTKSWSKLFTINVSAPMRVRPLGLTKNEKLMLVKDEEQLVSLDLQNLQAQDLGLDACLYAVDCSYMESLALLDQGI</sequence>
<keyword evidence="2" id="KW-1185">Reference proteome</keyword>
<dbReference type="InterPro" id="IPR017451">
    <property type="entry name" value="F-box-assoc_interact_dom"/>
</dbReference>
<reference evidence="1" key="1">
    <citation type="journal article" date="2016" name="Nat. Genet.">
        <title>A high-quality carrot genome assembly provides new insights into carotenoid accumulation and asterid genome evolution.</title>
        <authorList>
            <person name="Iorizzo M."/>
            <person name="Ellison S."/>
            <person name="Senalik D."/>
            <person name="Zeng P."/>
            <person name="Satapoomin P."/>
            <person name="Huang J."/>
            <person name="Bowman M."/>
            <person name="Iovene M."/>
            <person name="Sanseverino W."/>
            <person name="Cavagnaro P."/>
            <person name="Yildiz M."/>
            <person name="Macko-Podgorni A."/>
            <person name="Moranska E."/>
            <person name="Grzebelus E."/>
            <person name="Grzebelus D."/>
            <person name="Ashrafi H."/>
            <person name="Zheng Z."/>
            <person name="Cheng S."/>
            <person name="Spooner D."/>
            <person name="Van Deynze A."/>
            <person name="Simon P."/>
        </authorList>
    </citation>
    <scope>NUCLEOTIDE SEQUENCE</scope>
    <source>
        <tissue evidence="1">Leaf</tissue>
    </source>
</reference>
<dbReference type="Proteomes" id="UP000077755">
    <property type="component" value="Chromosome 2"/>
</dbReference>
<dbReference type="KEGG" id="dcr:108210141"/>
<dbReference type="SUPFAM" id="SSF81383">
    <property type="entry name" value="F-box domain"/>
    <property type="match status" value="1"/>
</dbReference>
<dbReference type="SMART" id="SM00256">
    <property type="entry name" value="FBOX"/>
    <property type="match status" value="1"/>
</dbReference>
<gene>
    <name evidence="1" type="ORF">DCAR_0206079</name>
</gene>
<reference evidence="1" key="2">
    <citation type="submission" date="2022-03" db="EMBL/GenBank/DDBJ databases">
        <title>Draft title - Genomic analysis of global carrot germplasm unveils the trajectory of domestication and the origin of high carotenoid orange carrot.</title>
        <authorList>
            <person name="Iorizzo M."/>
            <person name="Ellison S."/>
            <person name="Senalik D."/>
            <person name="Macko-Podgorni A."/>
            <person name="Grzebelus D."/>
            <person name="Bostan H."/>
            <person name="Rolling W."/>
            <person name="Curaba J."/>
            <person name="Simon P."/>
        </authorList>
    </citation>
    <scope>NUCLEOTIDE SEQUENCE</scope>
    <source>
        <tissue evidence="1">Leaf</tissue>
    </source>
</reference>
<dbReference type="InterPro" id="IPR050796">
    <property type="entry name" value="SCF_F-box_component"/>
</dbReference>
<organism evidence="1 2">
    <name type="scientific">Daucus carota subsp. sativus</name>
    <name type="common">Carrot</name>
    <dbReference type="NCBI Taxonomy" id="79200"/>
    <lineage>
        <taxon>Eukaryota</taxon>
        <taxon>Viridiplantae</taxon>
        <taxon>Streptophyta</taxon>
        <taxon>Embryophyta</taxon>
        <taxon>Tracheophyta</taxon>
        <taxon>Spermatophyta</taxon>
        <taxon>Magnoliopsida</taxon>
        <taxon>eudicotyledons</taxon>
        <taxon>Gunneridae</taxon>
        <taxon>Pentapetalae</taxon>
        <taxon>asterids</taxon>
        <taxon>campanulids</taxon>
        <taxon>Apiales</taxon>
        <taxon>Apiaceae</taxon>
        <taxon>Apioideae</taxon>
        <taxon>Scandiceae</taxon>
        <taxon>Daucinae</taxon>
        <taxon>Daucus</taxon>
        <taxon>Daucus sect. Daucus</taxon>
    </lineage>
</organism>
<dbReference type="Pfam" id="PF07734">
    <property type="entry name" value="FBA_1"/>
    <property type="match status" value="1"/>
</dbReference>